<reference evidence="1 2" key="1">
    <citation type="submission" date="2024-03" db="EMBL/GenBank/DDBJ databases">
        <title>The Acrasis kona genome and developmental transcriptomes reveal deep origins of eukaryotic multicellular pathways.</title>
        <authorList>
            <person name="Sheikh S."/>
            <person name="Fu C.-J."/>
            <person name="Brown M.W."/>
            <person name="Baldauf S.L."/>
        </authorList>
    </citation>
    <scope>NUCLEOTIDE SEQUENCE [LARGE SCALE GENOMIC DNA]</scope>
    <source>
        <strain evidence="1 2">ATCC MYA-3509</strain>
    </source>
</reference>
<sequence length="70" mass="7500">MTEGPTIPRSNGAFAFSRKYPNTAIGLVFGPVGGRIFCGSAIYGLFLGAFVGVNKDFVLPFIFGDNKHKD</sequence>
<evidence type="ECO:0000313" key="2">
    <source>
        <dbReference type="Proteomes" id="UP001431209"/>
    </source>
</evidence>
<dbReference type="EMBL" id="JAOPGA020000734">
    <property type="protein sequence ID" value="KAL0481205.1"/>
    <property type="molecule type" value="Genomic_DNA"/>
</dbReference>
<name>A0AAW2YVQ6_9EUKA</name>
<accession>A0AAW2YVQ6</accession>
<protein>
    <submittedName>
        <fullName evidence="1">Uncharacterized protein</fullName>
    </submittedName>
</protein>
<comment type="caution">
    <text evidence="1">The sequence shown here is derived from an EMBL/GenBank/DDBJ whole genome shotgun (WGS) entry which is preliminary data.</text>
</comment>
<dbReference type="Proteomes" id="UP001431209">
    <property type="component" value="Unassembled WGS sequence"/>
</dbReference>
<keyword evidence="2" id="KW-1185">Reference proteome</keyword>
<gene>
    <name evidence="1" type="ORF">AKO1_012634</name>
</gene>
<dbReference type="AlphaFoldDB" id="A0AAW2YVQ6"/>
<proteinExistence type="predicted"/>
<organism evidence="1 2">
    <name type="scientific">Acrasis kona</name>
    <dbReference type="NCBI Taxonomy" id="1008807"/>
    <lineage>
        <taxon>Eukaryota</taxon>
        <taxon>Discoba</taxon>
        <taxon>Heterolobosea</taxon>
        <taxon>Tetramitia</taxon>
        <taxon>Eutetramitia</taxon>
        <taxon>Acrasidae</taxon>
        <taxon>Acrasis</taxon>
    </lineage>
</organism>
<evidence type="ECO:0000313" key="1">
    <source>
        <dbReference type="EMBL" id="KAL0481205.1"/>
    </source>
</evidence>